<dbReference type="RefSeq" id="WP_115136809.1">
    <property type="nucleotide sequence ID" value="NZ_JAKIKT010000010.1"/>
</dbReference>
<accession>A0ABT0NC89</accession>
<proteinExistence type="predicted"/>
<gene>
    <name evidence="1" type="ORF">L2725_20260</name>
</gene>
<name>A0ABT0NC89_9GAMM</name>
<comment type="caution">
    <text evidence="1">The sequence shown here is derived from an EMBL/GenBank/DDBJ whole genome shotgun (WGS) entry which is preliminary data.</text>
</comment>
<dbReference type="Proteomes" id="UP001202831">
    <property type="component" value="Unassembled WGS sequence"/>
</dbReference>
<reference evidence="1 2" key="1">
    <citation type="submission" date="2022-01" db="EMBL/GenBank/DDBJ databases">
        <title>Whole genome-based taxonomy of the Shewanellaceae.</title>
        <authorList>
            <person name="Martin-Rodriguez A.J."/>
        </authorList>
    </citation>
    <scope>NUCLEOTIDE SEQUENCE [LARGE SCALE GENOMIC DNA]</scope>
    <source>
        <strain evidence="1 2">DSM 21332</strain>
    </source>
</reference>
<keyword evidence="2" id="KW-1185">Reference proteome</keyword>
<protein>
    <submittedName>
        <fullName evidence="1">SMI1/KNR4 family protein</fullName>
    </submittedName>
</protein>
<organism evidence="1 2">
    <name type="scientific">Shewanella corallii</name>
    <dbReference type="NCBI Taxonomy" id="560080"/>
    <lineage>
        <taxon>Bacteria</taxon>
        <taxon>Pseudomonadati</taxon>
        <taxon>Pseudomonadota</taxon>
        <taxon>Gammaproteobacteria</taxon>
        <taxon>Alteromonadales</taxon>
        <taxon>Shewanellaceae</taxon>
        <taxon>Shewanella</taxon>
    </lineage>
</organism>
<sequence length="167" mass="19020">MDRHFPEKLKMLHQIAIDYEDGIDFEPYEEFVSSGQTDAWIKLWTCNQTLSGDQFLIFGQDGSGGYAAFWLVNPDQPVLEQPVVFFGSEGEAGLIAANFYDYVWLLANGIGPFEAIAYPTLERQGKPEFARFAQTYAHDHRGTVSAIIERAHNQYPEFDRVLDDWCA</sequence>
<dbReference type="EMBL" id="JAKIKT010000010">
    <property type="protein sequence ID" value="MCL2916079.1"/>
    <property type="molecule type" value="Genomic_DNA"/>
</dbReference>
<evidence type="ECO:0000313" key="1">
    <source>
        <dbReference type="EMBL" id="MCL2916079.1"/>
    </source>
</evidence>
<evidence type="ECO:0000313" key="2">
    <source>
        <dbReference type="Proteomes" id="UP001202831"/>
    </source>
</evidence>